<dbReference type="GO" id="GO:0046961">
    <property type="term" value="F:proton-transporting ATPase activity, rotational mechanism"/>
    <property type="evidence" value="ECO:0007669"/>
    <property type="project" value="InterPro"/>
</dbReference>
<evidence type="ECO:0000256" key="3">
    <source>
        <dbReference type="ARBA" id="ARBA00023065"/>
    </source>
</evidence>
<comment type="caution">
    <text evidence="4">The sequence shown here is derived from an EMBL/GenBank/DDBJ whole genome shotgun (WGS) entry which is preliminary data.</text>
</comment>
<evidence type="ECO:0008006" key="6">
    <source>
        <dbReference type="Google" id="ProtNLM"/>
    </source>
</evidence>
<sequence length="199" mass="21370">MSGFRSGGSRAERSEVQRRLATARRGAELLDRKQRILQAAIDGLQERAEEGTRAWETAARAAARWLQRTTGLDGADRLLEAAPADAASAVVQWGGSMGISYPESASCTVPAAPPPGGSSALAYAATAHRTALEAAVSAAAAQRALLLVSEELAATRTRQRAVENRWIPRLEEQLGAIERRIAEQELEESLRLRWAAGLM</sequence>
<protein>
    <recommendedName>
        <fullName evidence="6">V-type ATPase, D subunit</fullName>
    </recommendedName>
</protein>
<dbReference type="Proteomes" id="UP000326852">
    <property type="component" value="Unassembled WGS sequence"/>
</dbReference>
<evidence type="ECO:0000256" key="1">
    <source>
        <dbReference type="ARBA" id="ARBA00005850"/>
    </source>
</evidence>
<keyword evidence="2" id="KW-0813">Transport</keyword>
<dbReference type="Pfam" id="PF01813">
    <property type="entry name" value="ATP-synt_D"/>
    <property type="match status" value="1"/>
</dbReference>
<dbReference type="PANTHER" id="PTHR11671">
    <property type="entry name" value="V-TYPE ATP SYNTHASE SUBUNIT D"/>
    <property type="match status" value="1"/>
</dbReference>
<keyword evidence="3" id="KW-0406">Ion transport</keyword>
<dbReference type="InterPro" id="IPR002699">
    <property type="entry name" value="V_ATPase_D"/>
</dbReference>
<dbReference type="RefSeq" id="WP_152272349.1">
    <property type="nucleotide sequence ID" value="NZ_VTFX01000004.1"/>
</dbReference>
<dbReference type="Gene3D" id="1.10.287.3240">
    <property type="match status" value="1"/>
</dbReference>
<evidence type="ECO:0000256" key="2">
    <source>
        <dbReference type="ARBA" id="ARBA00022448"/>
    </source>
</evidence>
<dbReference type="EMBL" id="VTFX01000004">
    <property type="protein sequence ID" value="KAD3633137.1"/>
    <property type="molecule type" value="Genomic_DNA"/>
</dbReference>
<proteinExistence type="inferred from homology"/>
<evidence type="ECO:0000313" key="5">
    <source>
        <dbReference type="Proteomes" id="UP000326852"/>
    </source>
</evidence>
<evidence type="ECO:0000313" key="4">
    <source>
        <dbReference type="EMBL" id="KAD3633137.1"/>
    </source>
</evidence>
<keyword evidence="5" id="KW-1185">Reference proteome</keyword>
<organism evidence="4 5">
    <name type="scientific">Arthrobacter yangruifuii</name>
    <dbReference type="NCBI Taxonomy" id="2606616"/>
    <lineage>
        <taxon>Bacteria</taxon>
        <taxon>Bacillati</taxon>
        <taxon>Actinomycetota</taxon>
        <taxon>Actinomycetes</taxon>
        <taxon>Micrococcales</taxon>
        <taxon>Micrococcaceae</taxon>
        <taxon>Arthrobacter</taxon>
    </lineage>
</organism>
<accession>A0A5N6MHS0</accession>
<comment type="similarity">
    <text evidence="1">Belongs to the V-ATPase D subunit family.</text>
</comment>
<dbReference type="AlphaFoldDB" id="A0A5N6MHS0"/>
<gene>
    <name evidence="4" type="ORF">GD627_09930</name>
</gene>
<name>A0A5N6MHS0_9MICC</name>
<reference evidence="4 5" key="1">
    <citation type="submission" date="2019-08" db="EMBL/GenBank/DDBJ databases">
        <title>Arthrobacter sp. nov., isolated from plateau pika and Tibetan wild ass.</title>
        <authorList>
            <person name="Ge Y."/>
        </authorList>
    </citation>
    <scope>NUCLEOTIDE SEQUENCE [LARGE SCALE GENOMIC DNA]</scope>
    <source>
        <strain evidence="4 5">785</strain>
    </source>
</reference>